<name>A0A6G1HW97_9PEZI</name>
<feature type="compositionally biased region" description="Basic and acidic residues" evidence="1">
    <location>
        <begin position="23"/>
        <end position="48"/>
    </location>
</feature>
<feature type="compositionally biased region" description="Basic and acidic residues" evidence="1">
    <location>
        <begin position="360"/>
        <end position="388"/>
    </location>
</feature>
<feature type="compositionally biased region" description="Polar residues" evidence="1">
    <location>
        <begin position="239"/>
        <end position="256"/>
    </location>
</feature>
<feature type="region of interest" description="Disordered" evidence="1">
    <location>
        <begin position="165"/>
        <end position="640"/>
    </location>
</feature>
<protein>
    <submittedName>
        <fullName evidence="2">Uncharacterized protein</fullName>
    </submittedName>
</protein>
<feature type="compositionally biased region" description="Pro residues" evidence="1">
    <location>
        <begin position="512"/>
        <end position="521"/>
    </location>
</feature>
<keyword evidence="3" id="KW-1185">Reference proteome</keyword>
<feature type="compositionally biased region" description="Gly residues" evidence="1">
    <location>
        <begin position="582"/>
        <end position="592"/>
    </location>
</feature>
<feature type="compositionally biased region" description="Polar residues" evidence="1">
    <location>
        <begin position="263"/>
        <end position="272"/>
    </location>
</feature>
<dbReference type="AlphaFoldDB" id="A0A6G1HW97"/>
<feature type="compositionally biased region" description="Basic and acidic residues" evidence="1">
    <location>
        <begin position="605"/>
        <end position="627"/>
    </location>
</feature>
<dbReference type="PRINTS" id="PR01217">
    <property type="entry name" value="PRICHEXTENSN"/>
</dbReference>
<accession>A0A6G1HW97</accession>
<feature type="compositionally biased region" description="Low complexity" evidence="1">
    <location>
        <begin position="484"/>
        <end position="511"/>
    </location>
</feature>
<sequence length="665" mass="68825">MSSNNPFRRGAGEAGQDAALGKLRIEADKSKKVRIEEPIREEGGERGARIKRRPGTPARKGFGFDDEGGGEVPDPFGRESGSEGSEGDERDERPLVLQLNPFSKKGKGGLDADDTAGKAEFERKKAARASLDVDGFAAMLMAGQGTGKETAKTGSGARLASALTSVTEATHGLTPDSETSSDDESDEPIRLDGVSRPFIAVRYQESPVRAATSPARASPTRAAASPSRVLTSPPLALASPTSRTSLSRAESYSQHTSPPPTLASPNVTSSIPSHIAPFSPPPSQTSPPLTSPAPTTPRPKPPPPKRRHGKALTSGPQVVSFDDFAPTLTRPAAPARVSTNKPLPPPPPIRPASEDSLSTPKDEPPRPPEKDKAKETEKEKEKGKEKAPDALPAPTPPSPAPAPPPQADTPPSPRPPPIPLARRTSHAPTPARARSSTGRSMGDDARSFVSSVADDEAHAPTPTEPRRSSLALESRAESDTEATPTVVSPPALASPPISVPSALVPSASAPPTSTPKPPPPPRARRSHVSIAGGEKPERAASIRRAGGPPPPPVPARNRSGSQLEGSPGSSRAGSLRGVAGVNNGGVSGGGAGMPPPPPPRRVTSSRKEEGEEGRRGSVDLVRGEGRGSVDGVGVGGGDGQSAADVLRDMDAFQRELDELKARYGV</sequence>
<dbReference type="EMBL" id="ML996696">
    <property type="protein sequence ID" value="KAF2400117.1"/>
    <property type="molecule type" value="Genomic_DNA"/>
</dbReference>
<organism evidence="2 3">
    <name type="scientific">Trichodelitschia bisporula</name>
    <dbReference type="NCBI Taxonomy" id="703511"/>
    <lineage>
        <taxon>Eukaryota</taxon>
        <taxon>Fungi</taxon>
        <taxon>Dikarya</taxon>
        <taxon>Ascomycota</taxon>
        <taxon>Pezizomycotina</taxon>
        <taxon>Dothideomycetes</taxon>
        <taxon>Dothideomycetes incertae sedis</taxon>
        <taxon>Phaeotrichales</taxon>
        <taxon>Phaeotrichaceae</taxon>
        <taxon>Trichodelitschia</taxon>
    </lineage>
</organism>
<feature type="compositionally biased region" description="Gly residues" evidence="1">
    <location>
        <begin position="628"/>
        <end position="639"/>
    </location>
</feature>
<evidence type="ECO:0000313" key="3">
    <source>
        <dbReference type="Proteomes" id="UP000799640"/>
    </source>
</evidence>
<feature type="region of interest" description="Disordered" evidence="1">
    <location>
        <begin position="1"/>
        <end position="116"/>
    </location>
</feature>
<gene>
    <name evidence="2" type="ORF">EJ06DRAFT_47689</name>
</gene>
<feature type="compositionally biased region" description="Polar residues" evidence="1">
    <location>
        <begin position="558"/>
        <end position="572"/>
    </location>
</feature>
<evidence type="ECO:0000313" key="2">
    <source>
        <dbReference type="EMBL" id="KAF2400117.1"/>
    </source>
</evidence>
<reference evidence="2" key="1">
    <citation type="journal article" date="2020" name="Stud. Mycol.">
        <title>101 Dothideomycetes genomes: a test case for predicting lifestyles and emergence of pathogens.</title>
        <authorList>
            <person name="Haridas S."/>
            <person name="Albert R."/>
            <person name="Binder M."/>
            <person name="Bloem J."/>
            <person name="Labutti K."/>
            <person name="Salamov A."/>
            <person name="Andreopoulos B."/>
            <person name="Baker S."/>
            <person name="Barry K."/>
            <person name="Bills G."/>
            <person name="Bluhm B."/>
            <person name="Cannon C."/>
            <person name="Castanera R."/>
            <person name="Culley D."/>
            <person name="Daum C."/>
            <person name="Ezra D."/>
            <person name="Gonzalez J."/>
            <person name="Henrissat B."/>
            <person name="Kuo A."/>
            <person name="Liang C."/>
            <person name="Lipzen A."/>
            <person name="Lutzoni F."/>
            <person name="Magnuson J."/>
            <person name="Mondo S."/>
            <person name="Nolan M."/>
            <person name="Ohm R."/>
            <person name="Pangilinan J."/>
            <person name="Park H.-J."/>
            <person name="Ramirez L."/>
            <person name="Alfaro M."/>
            <person name="Sun H."/>
            <person name="Tritt A."/>
            <person name="Yoshinaga Y."/>
            <person name="Zwiers L.-H."/>
            <person name="Turgeon B."/>
            <person name="Goodwin S."/>
            <person name="Spatafora J."/>
            <person name="Crous P."/>
            <person name="Grigoriev I."/>
        </authorList>
    </citation>
    <scope>NUCLEOTIDE SEQUENCE</scope>
    <source>
        <strain evidence="2">CBS 262.69</strain>
    </source>
</reference>
<proteinExistence type="predicted"/>
<feature type="compositionally biased region" description="Pro residues" evidence="1">
    <location>
        <begin position="391"/>
        <end position="419"/>
    </location>
</feature>
<dbReference type="Proteomes" id="UP000799640">
    <property type="component" value="Unassembled WGS sequence"/>
</dbReference>
<feature type="compositionally biased region" description="Low complexity" evidence="1">
    <location>
        <begin position="206"/>
        <end position="229"/>
    </location>
</feature>
<feature type="compositionally biased region" description="Low complexity" evidence="1">
    <location>
        <begin position="325"/>
        <end position="336"/>
    </location>
</feature>
<feature type="compositionally biased region" description="Pro residues" evidence="1">
    <location>
        <begin position="278"/>
        <end position="302"/>
    </location>
</feature>
<evidence type="ECO:0000256" key="1">
    <source>
        <dbReference type="SAM" id="MobiDB-lite"/>
    </source>
</evidence>